<keyword evidence="2" id="KW-0812">Transmembrane</keyword>
<keyword evidence="2" id="KW-0472">Membrane</keyword>
<reference evidence="3 4" key="1">
    <citation type="submission" date="2024-05" db="EMBL/GenBank/DDBJ databases">
        <authorList>
            <consortium name="Candidatus Magnetaquicoccaceae bacterium FCR-1 genome sequencing consortium"/>
            <person name="Shimoshige H."/>
            <person name="Shimamura S."/>
            <person name="Taoka A."/>
            <person name="Kobayashi H."/>
            <person name="Maekawa T."/>
        </authorList>
    </citation>
    <scope>NUCLEOTIDE SEQUENCE [LARGE SCALE GENOMIC DNA]</scope>
    <source>
        <strain evidence="3 4">FCR-1</strain>
    </source>
</reference>
<comment type="caution">
    <text evidence="3">The sequence shown here is derived from an EMBL/GenBank/DDBJ whole genome shotgun (WGS) entry which is preliminary data.</text>
</comment>
<evidence type="ECO:0000313" key="4">
    <source>
        <dbReference type="Proteomes" id="UP001628193"/>
    </source>
</evidence>
<dbReference type="Proteomes" id="UP001628193">
    <property type="component" value="Unassembled WGS sequence"/>
</dbReference>
<evidence type="ECO:0000313" key="3">
    <source>
        <dbReference type="EMBL" id="GAB0056773.1"/>
    </source>
</evidence>
<evidence type="ECO:0000256" key="2">
    <source>
        <dbReference type="SAM" id="Phobius"/>
    </source>
</evidence>
<sequence>MSRQEVNFYQEIFHPRFDPLALGTIGRFLLLLMVLTLGLVLFVQWRLSMDRGALRALEQERERITNRVTELSALYPRREPQPALAHEAERLDQEKNLKSRMLIMFQDGRVGSDKGFGGYFREMATTTQDGAWLTGIGIFEGGREILLEGAAARSKPESIPAVIQAIVRRPVFAAYRFTHLRILPGGEESQLLRFQTHTGSGRELDRFWEKKESNKEPEIMEKTRKALEEDQERMKKMSRPLAIPLGDPPDSKKGAKP</sequence>
<name>A0ABQ0C7B3_9PROT</name>
<feature type="transmembrane region" description="Helical" evidence="2">
    <location>
        <begin position="20"/>
        <end position="43"/>
    </location>
</feature>
<organism evidence="3 4">
    <name type="scientific">Candidatus Magnetaquiglobus chichijimensis</name>
    <dbReference type="NCBI Taxonomy" id="3141448"/>
    <lineage>
        <taxon>Bacteria</taxon>
        <taxon>Pseudomonadati</taxon>
        <taxon>Pseudomonadota</taxon>
        <taxon>Magnetococcia</taxon>
        <taxon>Magnetococcales</taxon>
        <taxon>Candidatus Magnetaquicoccaceae</taxon>
        <taxon>Candidatus Magnetaquiglobus</taxon>
    </lineage>
</organism>
<protein>
    <submittedName>
        <fullName evidence="3">Uncharacterized protein</fullName>
    </submittedName>
</protein>
<dbReference type="RefSeq" id="WP_420904494.1">
    <property type="nucleotide sequence ID" value="NZ_BAAFGK010000004.1"/>
</dbReference>
<reference evidence="3 4" key="2">
    <citation type="submission" date="2024-09" db="EMBL/GenBank/DDBJ databases">
        <title>Draft genome sequence of Candidatus Magnetaquicoccaceae bacterium FCR-1.</title>
        <authorList>
            <person name="Shimoshige H."/>
            <person name="Shimamura S."/>
            <person name="Taoka A."/>
            <person name="Kobayashi H."/>
            <person name="Maekawa T."/>
        </authorList>
    </citation>
    <scope>NUCLEOTIDE SEQUENCE [LARGE SCALE GENOMIC DNA]</scope>
    <source>
        <strain evidence="3 4">FCR-1</strain>
    </source>
</reference>
<accession>A0ABQ0C7B3</accession>
<feature type="region of interest" description="Disordered" evidence="1">
    <location>
        <begin position="228"/>
        <end position="257"/>
    </location>
</feature>
<proteinExistence type="predicted"/>
<dbReference type="EMBL" id="BAAFGK010000004">
    <property type="protein sequence ID" value="GAB0056773.1"/>
    <property type="molecule type" value="Genomic_DNA"/>
</dbReference>
<keyword evidence="4" id="KW-1185">Reference proteome</keyword>
<gene>
    <name evidence="3" type="ORF">SIID45300_01085</name>
</gene>
<keyword evidence="2" id="KW-1133">Transmembrane helix</keyword>
<evidence type="ECO:0000256" key="1">
    <source>
        <dbReference type="SAM" id="MobiDB-lite"/>
    </source>
</evidence>